<reference evidence="1 2" key="1">
    <citation type="submission" date="2020-04" db="EMBL/GenBank/DDBJ databases">
        <title>Gordonia sp. nov. TBRC 11910.</title>
        <authorList>
            <person name="Suriyachadkun C."/>
        </authorList>
    </citation>
    <scope>NUCLEOTIDE SEQUENCE [LARGE SCALE GENOMIC DNA]</scope>
    <source>
        <strain evidence="1 2">TBRC 11910</strain>
    </source>
</reference>
<comment type="caution">
    <text evidence="1">The sequence shown here is derived from an EMBL/GenBank/DDBJ whole genome shotgun (WGS) entry which is preliminary data.</text>
</comment>
<dbReference type="AlphaFoldDB" id="A0A848KXD4"/>
<proteinExistence type="predicted"/>
<accession>A0A848KXD4</accession>
<name>A0A848KXD4_9ACTN</name>
<protein>
    <submittedName>
        <fullName evidence="1">Uncharacterized protein</fullName>
    </submittedName>
</protein>
<evidence type="ECO:0000313" key="2">
    <source>
        <dbReference type="Proteomes" id="UP000550729"/>
    </source>
</evidence>
<organism evidence="1 2">
    <name type="scientific">Gordonia asplenii</name>
    <dbReference type="NCBI Taxonomy" id="2725283"/>
    <lineage>
        <taxon>Bacteria</taxon>
        <taxon>Bacillati</taxon>
        <taxon>Actinomycetota</taxon>
        <taxon>Actinomycetes</taxon>
        <taxon>Mycobacteriales</taxon>
        <taxon>Gordoniaceae</taxon>
        <taxon>Gordonia</taxon>
    </lineage>
</organism>
<evidence type="ECO:0000313" key="1">
    <source>
        <dbReference type="EMBL" id="NMO00851.1"/>
    </source>
</evidence>
<dbReference type="Proteomes" id="UP000550729">
    <property type="component" value="Unassembled WGS sequence"/>
</dbReference>
<gene>
    <name evidence="1" type="ORF">HH308_06440</name>
</gene>
<keyword evidence="2" id="KW-1185">Reference proteome</keyword>
<dbReference type="EMBL" id="JABBNB010000005">
    <property type="protein sequence ID" value="NMO00851.1"/>
    <property type="molecule type" value="Genomic_DNA"/>
</dbReference>
<sequence>MNGHEHYRQAERLLAKARYWDDDVTECENRELRALAAIHATLALAAATALGALTRQAIERPIGVSDTETQDALNDWHATITIAAESEATE</sequence>
<dbReference type="RefSeq" id="WP_170193356.1">
    <property type="nucleotide sequence ID" value="NZ_JABBNB010000005.1"/>
</dbReference>